<sequence>MLLDEIDKRILRALQRDGRMQNIELAKLVGLSPSPCLRRVRLLEEAGVIDRYVAVVNPGRVGIGLTLFTRVSLTAQDAETIDRFTAAMQRLPEVMECYIILGESDAMLRVVVADLADYRRFQSAHLTAVNGIRNVKTDLPSEVVKQTYALPIR</sequence>
<dbReference type="InterPro" id="IPR000485">
    <property type="entry name" value="AsnC-type_HTH_dom"/>
</dbReference>
<dbReference type="Gene3D" id="1.10.10.10">
    <property type="entry name" value="Winged helix-like DNA-binding domain superfamily/Winged helix DNA-binding domain"/>
    <property type="match status" value="1"/>
</dbReference>
<dbReference type="FunFam" id="1.10.10.10:FF:000186">
    <property type="entry name" value="AsnC family transcriptional regulator"/>
    <property type="match status" value="1"/>
</dbReference>
<dbReference type="GO" id="GO:0043200">
    <property type="term" value="P:response to amino acid"/>
    <property type="evidence" value="ECO:0007669"/>
    <property type="project" value="TreeGrafter"/>
</dbReference>
<dbReference type="PROSITE" id="PS50956">
    <property type="entry name" value="HTH_ASNC_2"/>
    <property type="match status" value="1"/>
</dbReference>
<keyword evidence="3" id="KW-0804">Transcription</keyword>
<evidence type="ECO:0000313" key="5">
    <source>
        <dbReference type="EMBL" id="ROP83289.1"/>
    </source>
</evidence>
<dbReference type="SUPFAM" id="SSF46785">
    <property type="entry name" value="Winged helix' DNA-binding domain"/>
    <property type="match status" value="1"/>
</dbReference>
<dbReference type="CDD" id="cd00090">
    <property type="entry name" value="HTH_ARSR"/>
    <property type="match status" value="1"/>
</dbReference>
<keyword evidence="2 5" id="KW-0238">DNA-binding</keyword>
<name>A0A3N1KWY8_9PROT</name>
<feature type="domain" description="HTH asnC-type" evidence="4">
    <location>
        <begin position="3"/>
        <end position="64"/>
    </location>
</feature>
<dbReference type="Gene3D" id="3.30.70.920">
    <property type="match status" value="1"/>
</dbReference>
<dbReference type="InterPro" id="IPR011991">
    <property type="entry name" value="ArsR-like_HTH"/>
</dbReference>
<gene>
    <name evidence="5" type="ORF">EDC65_4822</name>
</gene>
<keyword evidence="6" id="KW-1185">Reference proteome</keyword>
<dbReference type="PRINTS" id="PR00033">
    <property type="entry name" value="HTHASNC"/>
</dbReference>
<dbReference type="SUPFAM" id="SSF54909">
    <property type="entry name" value="Dimeric alpha+beta barrel"/>
    <property type="match status" value="1"/>
</dbReference>
<evidence type="ECO:0000259" key="4">
    <source>
        <dbReference type="PROSITE" id="PS50956"/>
    </source>
</evidence>
<proteinExistence type="predicted"/>
<dbReference type="GO" id="GO:0006355">
    <property type="term" value="P:regulation of DNA-templated transcription"/>
    <property type="evidence" value="ECO:0007669"/>
    <property type="project" value="UniProtKB-ARBA"/>
</dbReference>
<evidence type="ECO:0000256" key="2">
    <source>
        <dbReference type="ARBA" id="ARBA00023125"/>
    </source>
</evidence>
<dbReference type="PANTHER" id="PTHR30154">
    <property type="entry name" value="LEUCINE-RESPONSIVE REGULATORY PROTEIN"/>
    <property type="match status" value="1"/>
</dbReference>
<evidence type="ECO:0000256" key="1">
    <source>
        <dbReference type="ARBA" id="ARBA00023015"/>
    </source>
</evidence>
<evidence type="ECO:0000256" key="3">
    <source>
        <dbReference type="ARBA" id="ARBA00023163"/>
    </source>
</evidence>
<dbReference type="EMBL" id="RJKX01000017">
    <property type="protein sequence ID" value="ROP83289.1"/>
    <property type="molecule type" value="Genomic_DNA"/>
</dbReference>
<dbReference type="InterPro" id="IPR019888">
    <property type="entry name" value="Tscrpt_reg_AsnC-like"/>
</dbReference>
<dbReference type="InterPro" id="IPR019887">
    <property type="entry name" value="Tscrpt_reg_AsnC/Lrp_C"/>
</dbReference>
<accession>A0A3N1KWY8</accession>
<protein>
    <submittedName>
        <fullName evidence="5">DNA-binding Lrp family transcriptional regulator</fullName>
    </submittedName>
</protein>
<dbReference type="AlphaFoldDB" id="A0A3N1KWY8"/>
<dbReference type="PANTHER" id="PTHR30154:SF34">
    <property type="entry name" value="TRANSCRIPTIONAL REGULATOR AZLB"/>
    <property type="match status" value="1"/>
</dbReference>
<dbReference type="RefSeq" id="WP_123694397.1">
    <property type="nucleotide sequence ID" value="NZ_AP019700.1"/>
</dbReference>
<dbReference type="Proteomes" id="UP000278222">
    <property type="component" value="Unassembled WGS sequence"/>
</dbReference>
<dbReference type="InterPro" id="IPR011008">
    <property type="entry name" value="Dimeric_a/b-barrel"/>
</dbReference>
<dbReference type="GO" id="GO:0043565">
    <property type="term" value="F:sequence-specific DNA binding"/>
    <property type="evidence" value="ECO:0007669"/>
    <property type="project" value="InterPro"/>
</dbReference>
<evidence type="ECO:0000313" key="6">
    <source>
        <dbReference type="Proteomes" id="UP000278222"/>
    </source>
</evidence>
<dbReference type="GO" id="GO:0005829">
    <property type="term" value="C:cytosol"/>
    <property type="evidence" value="ECO:0007669"/>
    <property type="project" value="TreeGrafter"/>
</dbReference>
<keyword evidence="1" id="KW-0805">Transcription regulation</keyword>
<organism evidence="5 6">
    <name type="scientific">Stella humosa</name>
    <dbReference type="NCBI Taxonomy" id="94"/>
    <lineage>
        <taxon>Bacteria</taxon>
        <taxon>Pseudomonadati</taxon>
        <taxon>Pseudomonadota</taxon>
        <taxon>Alphaproteobacteria</taxon>
        <taxon>Rhodospirillales</taxon>
        <taxon>Stellaceae</taxon>
        <taxon>Stella</taxon>
    </lineage>
</organism>
<comment type="caution">
    <text evidence="5">The sequence shown here is derived from an EMBL/GenBank/DDBJ whole genome shotgun (WGS) entry which is preliminary data.</text>
</comment>
<dbReference type="InterPro" id="IPR036390">
    <property type="entry name" value="WH_DNA-bd_sf"/>
</dbReference>
<dbReference type="OrthoDB" id="9813313at2"/>
<dbReference type="Pfam" id="PF13412">
    <property type="entry name" value="HTH_24"/>
    <property type="match status" value="1"/>
</dbReference>
<dbReference type="SMART" id="SM00344">
    <property type="entry name" value="HTH_ASNC"/>
    <property type="match status" value="1"/>
</dbReference>
<dbReference type="Pfam" id="PF01037">
    <property type="entry name" value="AsnC_trans_reg"/>
    <property type="match status" value="1"/>
</dbReference>
<dbReference type="InterPro" id="IPR036388">
    <property type="entry name" value="WH-like_DNA-bd_sf"/>
</dbReference>
<reference evidence="5 6" key="1">
    <citation type="submission" date="2018-11" db="EMBL/GenBank/DDBJ databases">
        <title>Genomic Encyclopedia of Type Strains, Phase IV (KMG-IV): sequencing the most valuable type-strain genomes for metagenomic binning, comparative biology and taxonomic classification.</title>
        <authorList>
            <person name="Goeker M."/>
        </authorList>
    </citation>
    <scope>NUCLEOTIDE SEQUENCE [LARGE SCALE GENOMIC DNA]</scope>
    <source>
        <strain evidence="5 6">DSM 5900</strain>
    </source>
</reference>